<gene>
    <name evidence="8" type="ORF">CNMCM6106_008660</name>
</gene>
<dbReference type="Pfam" id="PF00078">
    <property type="entry name" value="RVT_1"/>
    <property type="match status" value="1"/>
</dbReference>
<protein>
    <recommendedName>
        <fullName evidence="7">Reverse transcriptase domain-containing protein</fullName>
    </recommendedName>
</protein>
<accession>A0A8H6V1B7</accession>
<keyword evidence="1" id="KW-0808">Transferase</keyword>
<dbReference type="GO" id="GO:0004519">
    <property type="term" value="F:endonuclease activity"/>
    <property type="evidence" value="ECO:0007669"/>
    <property type="project" value="UniProtKB-KW"/>
</dbReference>
<dbReference type="SUPFAM" id="SSF56672">
    <property type="entry name" value="DNA/RNA polymerases"/>
    <property type="match status" value="1"/>
</dbReference>
<comment type="caution">
    <text evidence="8">The sequence shown here is derived from an EMBL/GenBank/DDBJ whole genome shotgun (WGS) entry which is preliminary data.</text>
</comment>
<evidence type="ECO:0000256" key="4">
    <source>
        <dbReference type="ARBA" id="ARBA00022759"/>
    </source>
</evidence>
<evidence type="ECO:0000256" key="5">
    <source>
        <dbReference type="ARBA" id="ARBA00022801"/>
    </source>
</evidence>
<dbReference type="InterPro" id="IPR041373">
    <property type="entry name" value="RT_RNaseH"/>
</dbReference>
<name>A0A8H6V1B7_9EURO</name>
<dbReference type="EMBL" id="JACBAF010001571">
    <property type="protein sequence ID" value="KAF7174387.1"/>
    <property type="molecule type" value="Genomic_DNA"/>
</dbReference>
<dbReference type="CDD" id="cd01647">
    <property type="entry name" value="RT_LTR"/>
    <property type="match status" value="1"/>
</dbReference>
<dbReference type="GO" id="GO:0003964">
    <property type="term" value="F:RNA-directed DNA polymerase activity"/>
    <property type="evidence" value="ECO:0007669"/>
    <property type="project" value="UniProtKB-KW"/>
</dbReference>
<evidence type="ECO:0000256" key="1">
    <source>
        <dbReference type="ARBA" id="ARBA00022679"/>
    </source>
</evidence>
<dbReference type="CDD" id="cd09274">
    <property type="entry name" value="RNase_HI_RT_Ty3"/>
    <property type="match status" value="1"/>
</dbReference>
<evidence type="ECO:0000259" key="7">
    <source>
        <dbReference type="PROSITE" id="PS50878"/>
    </source>
</evidence>
<organism evidence="8 9">
    <name type="scientific">Aspergillus hiratsukae</name>
    <dbReference type="NCBI Taxonomy" id="1194566"/>
    <lineage>
        <taxon>Eukaryota</taxon>
        <taxon>Fungi</taxon>
        <taxon>Dikarya</taxon>
        <taxon>Ascomycota</taxon>
        <taxon>Pezizomycotina</taxon>
        <taxon>Eurotiomycetes</taxon>
        <taxon>Eurotiomycetidae</taxon>
        <taxon>Eurotiales</taxon>
        <taxon>Aspergillaceae</taxon>
        <taxon>Aspergillus</taxon>
        <taxon>Aspergillus subgen. Fumigati</taxon>
    </lineage>
</organism>
<keyword evidence="4" id="KW-0255">Endonuclease</keyword>
<dbReference type="InterPro" id="IPR000477">
    <property type="entry name" value="RT_dom"/>
</dbReference>
<keyword evidence="6" id="KW-0695">RNA-directed DNA polymerase</keyword>
<dbReference type="PROSITE" id="PS50878">
    <property type="entry name" value="RT_POL"/>
    <property type="match status" value="1"/>
</dbReference>
<dbReference type="PANTHER" id="PTHR37984:SF5">
    <property type="entry name" value="PROTEIN NYNRIN-LIKE"/>
    <property type="match status" value="1"/>
</dbReference>
<dbReference type="Proteomes" id="UP000662466">
    <property type="component" value="Unassembled WGS sequence"/>
</dbReference>
<sequence>MEQDVLLGLPWARSQQVTIQYSEEGDRFHIGASNIFVTLRKESEWKIKEPLRQVTAATFSTILQRSRKRKQGVEVFSASLNDIEKALEKLNKSQKPTDPKTKLPAFYHDKISMKVFRPEVIGQSHLPPHRPGIDHAIELEKDEQGREKAVPWGPLYNMTKEELLVLRKTLTDHLENRKLNKITKKDRTPLPLISETLRMMAKAVWYTKLDVSAAFHEIRIKEGDEWKTAFRTRFGSFEWLVTPFGLTGAPATFQRYINSVLREFLDVCVSAYIDDVIIFTNGGLQEHRSQVLQVLKKLEEAGLQLDINKCEFEQKRVKYLGYIVDSEQEICIDPEKVEAIKAWEPPSTVRGFIPRFSEVAQPLTNLTKKDVQFQWGAVEQAAFERLKELLVRAPVLAPFDPEKETRVQPDSSGYCIGGELSQLTEDNKWRPVAFYSKKCLPPEVNYPIHDKELLAIVRCLEEWRSMLRSVRSFTILSDHKNLEYFMKKQQLTERQMRWALELSQFRFKIVHQPGKKAVVPDALSRRDQDLPKNLDDKRLQGRFHQLLANRDGVLSLNHVTTILEAPKIHHIRVGATWVLGGDKDQAGDEEPDKDDIPLCPFSDSEPKLQQLWKEALSHNKRYWLLRNMSAQLMKGDDCYGETVFGSRIMNLCVQPLFSNVMIRPLQAILDATF</sequence>
<dbReference type="InterPro" id="IPR043502">
    <property type="entry name" value="DNA/RNA_pol_sf"/>
</dbReference>
<dbReference type="PANTHER" id="PTHR37984">
    <property type="entry name" value="PROTEIN CBG26694"/>
    <property type="match status" value="1"/>
</dbReference>
<evidence type="ECO:0000313" key="8">
    <source>
        <dbReference type="EMBL" id="KAF7174387.1"/>
    </source>
</evidence>
<keyword evidence="2" id="KW-0548">Nucleotidyltransferase</keyword>
<dbReference type="Pfam" id="PF17917">
    <property type="entry name" value="RT_RNaseH"/>
    <property type="match status" value="1"/>
</dbReference>
<feature type="domain" description="Reverse transcriptase" evidence="7">
    <location>
        <begin position="139"/>
        <end position="324"/>
    </location>
</feature>
<dbReference type="InterPro" id="IPR050951">
    <property type="entry name" value="Retrovirus_Pol_polyprotein"/>
</dbReference>
<dbReference type="InterPro" id="IPR043128">
    <property type="entry name" value="Rev_trsase/Diguanyl_cyclase"/>
</dbReference>
<keyword evidence="3" id="KW-0540">Nuclease</keyword>
<reference evidence="8" key="1">
    <citation type="submission" date="2020-06" db="EMBL/GenBank/DDBJ databases">
        <title>Draft genome sequences of strains closely related to Aspergillus parafelis and Aspergillus hiratsukae.</title>
        <authorList>
            <person name="Dos Santos R.A.C."/>
            <person name="Rivero-Menendez O."/>
            <person name="Steenwyk J.L."/>
            <person name="Mead M.E."/>
            <person name="Goldman G.H."/>
            <person name="Alastruey-Izquierdo A."/>
            <person name="Rokas A."/>
        </authorList>
    </citation>
    <scope>NUCLEOTIDE SEQUENCE</scope>
    <source>
        <strain evidence="8">CNM-CM6106</strain>
    </source>
</reference>
<dbReference type="GO" id="GO:0016787">
    <property type="term" value="F:hydrolase activity"/>
    <property type="evidence" value="ECO:0007669"/>
    <property type="project" value="UniProtKB-KW"/>
</dbReference>
<evidence type="ECO:0000256" key="3">
    <source>
        <dbReference type="ARBA" id="ARBA00022722"/>
    </source>
</evidence>
<evidence type="ECO:0000256" key="2">
    <source>
        <dbReference type="ARBA" id="ARBA00022695"/>
    </source>
</evidence>
<dbReference type="AlphaFoldDB" id="A0A8H6V1B7"/>
<keyword evidence="5" id="KW-0378">Hydrolase</keyword>
<proteinExistence type="predicted"/>
<evidence type="ECO:0000256" key="6">
    <source>
        <dbReference type="ARBA" id="ARBA00022918"/>
    </source>
</evidence>
<dbReference type="Gene3D" id="3.30.70.270">
    <property type="match status" value="2"/>
</dbReference>
<evidence type="ECO:0000313" key="9">
    <source>
        <dbReference type="Proteomes" id="UP000662466"/>
    </source>
</evidence>